<sequence length="440" mass="45365">MADIVERLTRAARRPSDAQLAAALIAVLAAMLAWLLLAGEPSEGAPAAGGEQSLTIARRPFTANLAFAGSIVPGDAIGVTAPFDGSVTAIGFTYGDRVEAGQMIVELDPGELMQTRNDAESAYLKAAQSAQEMANWTDGPEVSRARRAATSAALELNAAERDFRETKRLLDRGLVPRNEYDGAAQRLKTQRMAVASANEELQSTLRRGQGANRRVAALTLDSARAQLARLDGQLRRAVVRAPEAGVIVRPPAIQADGITSGVHVGARVSRGQMIGSIARDGGLAVAFKLDEGDVNQLEVDQPVVVTGPGFQGTALTGKIVSIAGEAVAAAGNSGKASFTATALLDPLKPEQAALVRIGMSAAVIVTTYNNPDAIVVPPLAVQGAAPAATVLVRPPGGGEPRAVPVRIGRVTPEGVEIVAGLKPGDEVIWTPPAPAAAPPA</sequence>
<accession>A0A396RR07</accession>
<evidence type="ECO:0000313" key="5">
    <source>
        <dbReference type="Proteomes" id="UP000266693"/>
    </source>
</evidence>
<name>A0A396RR07_9SPHN</name>
<dbReference type="Gene3D" id="2.40.30.170">
    <property type="match status" value="1"/>
</dbReference>
<organism evidence="4 5">
    <name type="scientific">Sphingomonas gilva</name>
    <dbReference type="NCBI Taxonomy" id="2305907"/>
    <lineage>
        <taxon>Bacteria</taxon>
        <taxon>Pseudomonadati</taxon>
        <taxon>Pseudomonadota</taxon>
        <taxon>Alphaproteobacteria</taxon>
        <taxon>Sphingomonadales</taxon>
        <taxon>Sphingomonadaceae</taxon>
        <taxon>Sphingomonas</taxon>
    </lineage>
</organism>
<dbReference type="InterPro" id="IPR050465">
    <property type="entry name" value="UPF0194_transport"/>
</dbReference>
<evidence type="ECO:0000256" key="3">
    <source>
        <dbReference type="SAM" id="Phobius"/>
    </source>
</evidence>
<comment type="subcellular location">
    <subcellularLocation>
        <location evidence="1">Cell envelope</location>
    </subcellularLocation>
</comment>
<dbReference type="SUPFAM" id="SSF111369">
    <property type="entry name" value="HlyD-like secretion proteins"/>
    <property type="match status" value="1"/>
</dbReference>
<dbReference type="PANTHER" id="PTHR32347:SF14">
    <property type="entry name" value="EFFLUX SYSTEM COMPONENT YKNX-RELATED"/>
    <property type="match status" value="1"/>
</dbReference>
<dbReference type="AlphaFoldDB" id="A0A396RR07"/>
<comment type="caution">
    <text evidence="4">The sequence shown here is derived from an EMBL/GenBank/DDBJ whole genome shotgun (WGS) entry which is preliminary data.</text>
</comment>
<dbReference type="GO" id="GO:0030313">
    <property type="term" value="C:cell envelope"/>
    <property type="evidence" value="ECO:0007669"/>
    <property type="project" value="UniProtKB-SubCell"/>
</dbReference>
<dbReference type="OrthoDB" id="9806939at2"/>
<dbReference type="EMBL" id="QWLV01000001">
    <property type="protein sequence ID" value="RHW19064.1"/>
    <property type="molecule type" value="Genomic_DNA"/>
</dbReference>
<protein>
    <submittedName>
        <fullName evidence="4">HlyD family efflux transporter periplasmic adaptor subunit</fullName>
    </submittedName>
</protein>
<dbReference type="RefSeq" id="WP_118862572.1">
    <property type="nucleotide sequence ID" value="NZ_QWLV01000001.1"/>
</dbReference>
<dbReference type="Gene3D" id="1.10.287.470">
    <property type="entry name" value="Helix hairpin bin"/>
    <property type="match status" value="1"/>
</dbReference>
<reference evidence="4 5" key="1">
    <citation type="submission" date="2018-08" db="EMBL/GenBank/DDBJ databases">
        <title>The multiple taxonomic identification of Sphingomonas gilva.</title>
        <authorList>
            <person name="Zhu D."/>
            <person name="Zheng S."/>
        </authorList>
    </citation>
    <scope>NUCLEOTIDE SEQUENCE [LARGE SCALE GENOMIC DNA]</scope>
    <source>
        <strain evidence="4 5">ZDH117</strain>
    </source>
</reference>
<dbReference type="Gene3D" id="2.40.50.100">
    <property type="match status" value="1"/>
</dbReference>
<dbReference type="Gene3D" id="2.40.420.20">
    <property type="match status" value="1"/>
</dbReference>
<evidence type="ECO:0000313" key="4">
    <source>
        <dbReference type="EMBL" id="RHW19064.1"/>
    </source>
</evidence>
<feature type="transmembrane region" description="Helical" evidence="3">
    <location>
        <begin position="20"/>
        <end position="37"/>
    </location>
</feature>
<dbReference type="PANTHER" id="PTHR32347">
    <property type="entry name" value="EFFLUX SYSTEM COMPONENT YKNX-RELATED"/>
    <property type="match status" value="1"/>
</dbReference>
<gene>
    <name evidence="4" type="ORF">D1610_02770</name>
</gene>
<keyword evidence="5" id="KW-1185">Reference proteome</keyword>
<keyword evidence="3" id="KW-0812">Transmembrane</keyword>
<proteinExistence type="predicted"/>
<keyword evidence="2" id="KW-0175">Coiled coil</keyword>
<keyword evidence="3" id="KW-1133">Transmembrane helix</keyword>
<evidence type="ECO:0000256" key="2">
    <source>
        <dbReference type="ARBA" id="ARBA00023054"/>
    </source>
</evidence>
<keyword evidence="3" id="KW-0472">Membrane</keyword>
<evidence type="ECO:0000256" key="1">
    <source>
        <dbReference type="ARBA" id="ARBA00004196"/>
    </source>
</evidence>
<dbReference type="Proteomes" id="UP000266693">
    <property type="component" value="Unassembled WGS sequence"/>
</dbReference>